<comment type="subcellular location">
    <subcellularLocation>
        <location evidence="8">Cytoplasm</location>
    </subcellularLocation>
</comment>
<dbReference type="HAMAP" id="MF_00316">
    <property type="entry name" value="MobA"/>
    <property type="match status" value="1"/>
</dbReference>
<feature type="binding site" evidence="8">
    <location>
        <begin position="10"/>
        <end position="12"/>
    </location>
    <ligand>
        <name>GTP</name>
        <dbReference type="ChEBI" id="CHEBI:37565"/>
    </ligand>
</feature>
<accession>A0ABP9M3W8</accession>
<evidence type="ECO:0000256" key="5">
    <source>
        <dbReference type="ARBA" id="ARBA00022842"/>
    </source>
</evidence>
<comment type="caution">
    <text evidence="10">The sequence shown here is derived from an EMBL/GenBank/DDBJ whole genome shotgun (WGS) entry which is preliminary data.</text>
</comment>
<comment type="catalytic activity">
    <reaction evidence="8">
        <text>Mo-molybdopterin + GTP + H(+) = Mo-molybdopterin guanine dinucleotide + diphosphate</text>
        <dbReference type="Rhea" id="RHEA:34243"/>
        <dbReference type="ChEBI" id="CHEBI:15378"/>
        <dbReference type="ChEBI" id="CHEBI:33019"/>
        <dbReference type="ChEBI" id="CHEBI:37565"/>
        <dbReference type="ChEBI" id="CHEBI:71302"/>
        <dbReference type="ChEBI" id="CHEBI:71310"/>
        <dbReference type="EC" id="2.7.7.77"/>
    </reaction>
</comment>
<feature type="binding site" evidence="8">
    <location>
        <position position="27"/>
    </location>
    <ligand>
        <name>GTP</name>
        <dbReference type="ChEBI" id="CHEBI:37565"/>
    </ligand>
</feature>
<dbReference type="EC" id="2.7.7.77" evidence="8"/>
<keyword evidence="1 8" id="KW-0963">Cytoplasm</keyword>
<keyword evidence="3 8" id="KW-0479">Metal-binding</keyword>
<evidence type="ECO:0000259" key="9">
    <source>
        <dbReference type="Pfam" id="PF12804"/>
    </source>
</evidence>
<keyword evidence="6 8" id="KW-0342">GTP-binding</keyword>
<comment type="cofactor">
    <cofactor evidence="8">
        <name>Mg(2+)</name>
        <dbReference type="ChEBI" id="CHEBI:18420"/>
    </cofactor>
</comment>
<evidence type="ECO:0000256" key="3">
    <source>
        <dbReference type="ARBA" id="ARBA00022723"/>
    </source>
</evidence>
<comment type="similarity">
    <text evidence="8">Belongs to the MobA family.</text>
</comment>
<dbReference type="PANTHER" id="PTHR19136">
    <property type="entry name" value="MOLYBDENUM COFACTOR GUANYLYLTRANSFERASE"/>
    <property type="match status" value="1"/>
</dbReference>
<sequence length="207" mass="23431">MQHHLTGAILTGGMARRLQPLGKNIDKGLVDLHGKPLVAWVADTLAPLSQQQPLLISANRYLQCYAHYGQVVQDPAIFAGYQGPLAGLYALLSACTTDWLMVLPVDTPFVPFSVVQRFWQTRSRYPLQRAFFARHERDHPLCLLLHRSCAPHLATYLQQGQRRVFGWLQQQEAVAVDMHQFDATVFLNLNTPEDLENARQQAFSSRL</sequence>
<dbReference type="RefSeq" id="WP_345370403.1">
    <property type="nucleotide sequence ID" value="NZ_BAABKD010000009.1"/>
</dbReference>
<comment type="function">
    <text evidence="8">Transfers a GMP moiety from GTP to Mo-molybdopterin (Mo-MPT) cofactor (Moco or molybdenum cofactor) to form Mo-molybdopterin guanine dinucleotide (Mo-MGD) cofactor.</text>
</comment>
<comment type="subunit">
    <text evidence="8">Monomer.</text>
</comment>
<dbReference type="PANTHER" id="PTHR19136:SF81">
    <property type="entry name" value="MOLYBDENUM COFACTOR GUANYLYLTRANSFERASE"/>
    <property type="match status" value="1"/>
</dbReference>
<keyword evidence="5 8" id="KW-0460">Magnesium</keyword>
<gene>
    <name evidence="8 10" type="primary">mobA</name>
    <name evidence="10" type="ORF">GCM10023337_12150</name>
</gene>
<comment type="caution">
    <text evidence="8">Lacks conserved residue(s) required for the propagation of feature annotation.</text>
</comment>
<keyword evidence="10" id="KW-0548">Nucleotidyltransferase</keyword>
<protein>
    <recommendedName>
        <fullName evidence="8">Molybdenum cofactor guanylyltransferase</fullName>
        <shortName evidence="8">MoCo guanylyltransferase</shortName>
        <ecNumber evidence="8">2.7.7.77</ecNumber>
    </recommendedName>
    <alternativeName>
        <fullName evidence="8">GTP:molybdopterin guanylyltransferase</fullName>
    </alternativeName>
    <alternativeName>
        <fullName evidence="8">Mo-MPT guanylyltransferase</fullName>
    </alternativeName>
    <alternativeName>
        <fullName evidence="8">Molybdopterin guanylyltransferase</fullName>
    </alternativeName>
    <alternativeName>
        <fullName evidence="8">Molybdopterin-guanine dinucleotide synthase</fullName>
        <shortName evidence="8">MGD synthase</shortName>
    </alternativeName>
</protein>
<evidence type="ECO:0000256" key="2">
    <source>
        <dbReference type="ARBA" id="ARBA00022679"/>
    </source>
</evidence>
<evidence type="ECO:0000256" key="7">
    <source>
        <dbReference type="ARBA" id="ARBA00023150"/>
    </source>
</evidence>
<dbReference type="Gene3D" id="3.90.550.10">
    <property type="entry name" value="Spore Coat Polysaccharide Biosynthesis Protein SpsA, Chain A"/>
    <property type="match status" value="1"/>
</dbReference>
<feature type="binding site" evidence="8">
    <location>
        <position position="106"/>
    </location>
    <ligand>
        <name>Mg(2+)</name>
        <dbReference type="ChEBI" id="CHEBI:18420"/>
    </ligand>
</feature>
<evidence type="ECO:0000256" key="8">
    <source>
        <dbReference type="HAMAP-Rule" id="MF_00316"/>
    </source>
</evidence>
<dbReference type="InterPro" id="IPR029044">
    <property type="entry name" value="Nucleotide-diphossugar_trans"/>
</dbReference>
<keyword evidence="2 8" id="KW-0808">Transferase</keyword>
<reference evidence="11" key="1">
    <citation type="journal article" date="2019" name="Int. J. Syst. Evol. Microbiol.">
        <title>The Global Catalogue of Microorganisms (GCM) 10K type strain sequencing project: providing services to taxonomists for standard genome sequencing and annotation.</title>
        <authorList>
            <consortium name="The Broad Institute Genomics Platform"/>
            <consortium name="The Broad Institute Genome Sequencing Center for Infectious Disease"/>
            <person name="Wu L."/>
            <person name="Ma J."/>
        </authorList>
    </citation>
    <scope>NUCLEOTIDE SEQUENCE [LARGE SCALE GENOMIC DNA]</scope>
    <source>
        <strain evidence="11">JCM 18423</strain>
    </source>
</reference>
<dbReference type="Pfam" id="PF12804">
    <property type="entry name" value="NTP_transf_3"/>
    <property type="match status" value="1"/>
</dbReference>
<feature type="domain" description="MobA-like NTP transferase" evidence="9">
    <location>
        <begin position="7"/>
        <end position="168"/>
    </location>
</feature>
<dbReference type="SUPFAM" id="SSF53448">
    <property type="entry name" value="Nucleotide-diphospho-sugar transferases"/>
    <property type="match status" value="1"/>
</dbReference>
<proteinExistence type="inferred from homology"/>
<dbReference type="Proteomes" id="UP001500227">
    <property type="component" value="Unassembled WGS sequence"/>
</dbReference>
<feature type="binding site" evidence="8">
    <location>
        <position position="74"/>
    </location>
    <ligand>
        <name>GTP</name>
        <dbReference type="ChEBI" id="CHEBI:37565"/>
    </ligand>
</feature>
<dbReference type="CDD" id="cd02503">
    <property type="entry name" value="MobA"/>
    <property type="match status" value="1"/>
</dbReference>
<keyword evidence="11" id="KW-1185">Reference proteome</keyword>
<dbReference type="EMBL" id="BAABKD010000009">
    <property type="protein sequence ID" value="GAA5089368.1"/>
    <property type="molecule type" value="Genomic_DNA"/>
</dbReference>
<keyword evidence="4 8" id="KW-0547">Nucleotide-binding</keyword>
<dbReference type="InterPro" id="IPR013482">
    <property type="entry name" value="Molybde_CF_guanTrfase"/>
</dbReference>
<evidence type="ECO:0000313" key="10">
    <source>
        <dbReference type="EMBL" id="GAA5089368.1"/>
    </source>
</evidence>
<dbReference type="NCBIfam" id="TIGR02665">
    <property type="entry name" value="molyb_mobA"/>
    <property type="match status" value="1"/>
</dbReference>
<organism evidence="10 11">
    <name type="scientific">Paenalcaligenes hermetiae</name>
    <dbReference type="NCBI Taxonomy" id="1157987"/>
    <lineage>
        <taxon>Bacteria</taxon>
        <taxon>Pseudomonadati</taxon>
        <taxon>Pseudomonadota</taxon>
        <taxon>Betaproteobacteria</taxon>
        <taxon>Burkholderiales</taxon>
        <taxon>Alcaligenaceae</taxon>
        <taxon>Paenalcaligenes</taxon>
    </lineage>
</organism>
<dbReference type="GO" id="GO:0016779">
    <property type="term" value="F:nucleotidyltransferase activity"/>
    <property type="evidence" value="ECO:0007669"/>
    <property type="project" value="UniProtKB-KW"/>
</dbReference>
<keyword evidence="7 8" id="KW-0501">Molybdenum cofactor biosynthesis</keyword>
<evidence type="ECO:0000313" key="11">
    <source>
        <dbReference type="Proteomes" id="UP001500227"/>
    </source>
</evidence>
<dbReference type="InterPro" id="IPR025877">
    <property type="entry name" value="MobA-like_NTP_Trfase"/>
</dbReference>
<comment type="domain">
    <text evidence="8">The N-terminal domain determines nucleotide recognition and specific binding, while the C-terminal domain determines the specific binding to the target protein.</text>
</comment>
<evidence type="ECO:0000256" key="4">
    <source>
        <dbReference type="ARBA" id="ARBA00022741"/>
    </source>
</evidence>
<name>A0ABP9M3W8_9BURK</name>
<evidence type="ECO:0000256" key="1">
    <source>
        <dbReference type="ARBA" id="ARBA00022490"/>
    </source>
</evidence>
<feature type="binding site" evidence="8">
    <location>
        <position position="106"/>
    </location>
    <ligand>
        <name>GTP</name>
        <dbReference type="ChEBI" id="CHEBI:37565"/>
    </ligand>
</feature>
<evidence type="ECO:0000256" key="6">
    <source>
        <dbReference type="ARBA" id="ARBA00023134"/>
    </source>
</evidence>